<reference evidence="1" key="1">
    <citation type="submission" date="2013-05" db="EMBL/GenBank/DDBJ databases">
        <title>Draft genome sequences of six wheat associated Fusarium spp. isolates.</title>
        <authorList>
            <person name="Moolhuijzen P.M."/>
            <person name="Manners J.M."/>
            <person name="Wilcox S."/>
            <person name="Bellgard M.I."/>
            <person name="Gardiner D.M."/>
        </authorList>
    </citation>
    <scope>NUCLEOTIDE SEQUENCE</scope>
    <source>
        <strain evidence="1">CS3069</strain>
    </source>
</reference>
<sequence length="179" mass="19832">MKLLASWRWINPKRAIPAAFSALLVLLTYHTLSATGVLQPSRFSSSPTKTSRFHYLIPASEPSLNLCANIISGLANRYPIATILGYNSEDQFNAKAGHIAKLYSIQRYLHGPSGKHENDLVIVLDGHDILAQLPVEVIIERYFEIMGRHNKVLADRPGLFSKATQRTSMLGGTRFLSAS</sequence>
<protein>
    <submittedName>
        <fullName evidence="1">WGS project CBMI000000000 data, contig CS3069_c002014</fullName>
    </submittedName>
</protein>
<comment type="caution">
    <text evidence="1">The sequence shown here is derived from an EMBL/GenBank/DDBJ whole genome shotgun (WGS) entry which is preliminary data.</text>
</comment>
<accession>A0A090MCC6</accession>
<evidence type="ECO:0000313" key="1">
    <source>
        <dbReference type="EMBL" id="CEG04759.1"/>
    </source>
</evidence>
<dbReference type="CDD" id="cd22997">
    <property type="entry name" value="GT_LH"/>
    <property type="match status" value="1"/>
</dbReference>
<name>A0A090MCC6_9HYPO</name>
<dbReference type="PANTHER" id="PTHR36587">
    <property type="entry name" value="EXPRESSION SITE-ASSOCIATED GENE 3 (ESAG3)-LIKE PROTEIN"/>
    <property type="match status" value="1"/>
</dbReference>
<proteinExistence type="predicted"/>
<organism evidence="1">
    <name type="scientific">Fusarium clavum</name>
    <dbReference type="NCBI Taxonomy" id="2594811"/>
    <lineage>
        <taxon>Eukaryota</taxon>
        <taxon>Fungi</taxon>
        <taxon>Dikarya</taxon>
        <taxon>Ascomycota</taxon>
        <taxon>Pezizomycotina</taxon>
        <taxon>Sordariomycetes</taxon>
        <taxon>Hypocreomycetidae</taxon>
        <taxon>Hypocreales</taxon>
        <taxon>Nectriaceae</taxon>
        <taxon>Fusarium</taxon>
        <taxon>Fusarium incarnatum-equiseti species complex</taxon>
    </lineage>
</organism>
<gene>
    <name evidence="1" type="ORF">BN850_0074060</name>
</gene>
<dbReference type="AlphaFoldDB" id="A0A090MCC6"/>
<dbReference type="EMBL" id="CBMI010002012">
    <property type="protein sequence ID" value="CEG04759.1"/>
    <property type="molecule type" value="Genomic_DNA"/>
</dbReference>
<dbReference type="PANTHER" id="PTHR36587:SF2">
    <property type="entry name" value="EXPRESSION SITE-ASSOCIATED GENE 3 (ESAG3)-LIKE PROTEIN"/>
    <property type="match status" value="1"/>
</dbReference>